<sequence>MNIETLSALLTLRINGPELKDFDCHKYLTDWKARGGLESDAQQPRGPGKKQDEDGSMILINNSVKVFQACI</sequence>
<protein>
    <submittedName>
        <fullName evidence="2">Uncharacterized protein</fullName>
    </submittedName>
</protein>
<name>A0A914QJA7_9BILA</name>
<proteinExistence type="predicted"/>
<reference evidence="2" key="1">
    <citation type="submission" date="2022-11" db="UniProtKB">
        <authorList>
            <consortium name="WormBaseParasite"/>
        </authorList>
    </citation>
    <scope>IDENTIFICATION</scope>
</reference>
<dbReference type="AlphaFoldDB" id="A0A914QJA7"/>
<keyword evidence="1" id="KW-1185">Reference proteome</keyword>
<evidence type="ECO:0000313" key="2">
    <source>
        <dbReference type="WBParaSite" id="PDA_v2.g3579.t1"/>
    </source>
</evidence>
<organism evidence="1 2">
    <name type="scientific">Panagrolaimus davidi</name>
    <dbReference type="NCBI Taxonomy" id="227884"/>
    <lineage>
        <taxon>Eukaryota</taxon>
        <taxon>Metazoa</taxon>
        <taxon>Ecdysozoa</taxon>
        <taxon>Nematoda</taxon>
        <taxon>Chromadorea</taxon>
        <taxon>Rhabditida</taxon>
        <taxon>Tylenchina</taxon>
        <taxon>Panagrolaimomorpha</taxon>
        <taxon>Panagrolaimoidea</taxon>
        <taxon>Panagrolaimidae</taxon>
        <taxon>Panagrolaimus</taxon>
    </lineage>
</organism>
<dbReference type="WBParaSite" id="PDA_v2.g3579.t1">
    <property type="protein sequence ID" value="PDA_v2.g3579.t1"/>
    <property type="gene ID" value="PDA_v2.g3579"/>
</dbReference>
<accession>A0A914QJA7</accession>
<dbReference type="Proteomes" id="UP000887578">
    <property type="component" value="Unplaced"/>
</dbReference>
<evidence type="ECO:0000313" key="1">
    <source>
        <dbReference type="Proteomes" id="UP000887578"/>
    </source>
</evidence>